<dbReference type="AlphaFoldDB" id="A0A9N9UL83"/>
<gene>
    <name evidence="2" type="ORF">CBYS24578_00003648</name>
</gene>
<evidence type="ECO:0000313" key="3">
    <source>
        <dbReference type="Proteomes" id="UP000754883"/>
    </source>
</evidence>
<proteinExistence type="predicted"/>
<comment type="caution">
    <text evidence="2">The sequence shown here is derived from an EMBL/GenBank/DDBJ whole genome shotgun (WGS) entry which is preliminary data.</text>
</comment>
<feature type="compositionally biased region" description="Basic and acidic residues" evidence="1">
    <location>
        <begin position="69"/>
        <end position="90"/>
    </location>
</feature>
<evidence type="ECO:0000313" key="2">
    <source>
        <dbReference type="EMBL" id="CAG9995395.1"/>
    </source>
</evidence>
<sequence>MMCVRLAYTQKAGHNGRVTVNHSTQFPVCLPKQGKGTEGSRWRRGVAAWWLCNTSKYLVARTRSGPGQKGRDDEEMRHRDGRGQCWEEERAPYGDDPTSWGLLALYTGGRSWVLIYEMSAAARGGTGGRMG</sequence>
<dbReference type="Proteomes" id="UP000754883">
    <property type="component" value="Unassembled WGS sequence"/>
</dbReference>
<protein>
    <submittedName>
        <fullName evidence="2">Uncharacterized protein</fullName>
    </submittedName>
</protein>
<feature type="region of interest" description="Disordered" evidence="1">
    <location>
        <begin position="62"/>
        <end position="90"/>
    </location>
</feature>
<dbReference type="EMBL" id="CABFNO020001536">
    <property type="protein sequence ID" value="CAG9995395.1"/>
    <property type="molecule type" value="Genomic_DNA"/>
</dbReference>
<organism evidence="2 3">
    <name type="scientific">Clonostachys byssicola</name>
    <dbReference type="NCBI Taxonomy" id="160290"/>
    <lineage>
        <taxon>Eukaryota</taxon>
        <taxon>Fungi</taxon>
        <taxon>Dikarya</taxon>
        <taxon>Ascomycota</taxon>
        <taxon>Pezizomycotina</taxon>
        <taxon>Sordariomycetes</taxon>
        <taxon>Hypocreomycetidae</taxon>
        <taxon>Hypocreales</taxon>
        <taxon>Bionectriaceae</taxon>
        <taxon>Clonostachys</taxon>
    </lineage>
</organism>
<name>A0A9N9UL83_9HYPO</name>
<reference evidence="2" key="1">
    <citation type="submission" date="2021-10" db="EMBL/GenBank/DDBJ databases">
        <authorList>
            <person name="Piombo E."/>
        </authorList>
    </citation>
    <scope>NUCLEOTIDE SEQUENCE</scope>
</reference>
<accession>A0A9N9UL83</accession>
<keyword evidence="3" id="KW-1185">Reference proteome</keyword>
<evidence type="ECO:0000256" key="1">
    <source>
        <dbReference type="SAM" id="MobiDB-lite"/>
    </source>
</evidence>